<evidence type="ECO:0008006" key="7">
    <source>
        <dbReference type="Google" id="ProtNLM"/>
    </source>
</evidence>
<reference evidence="5" key="1">
    <citation type="journal article" date="2021" name="Open Biol.">
        <title>Shared evolutionary footprints suggest mitochondrial oxidative damage underlies multiple complex I losses in fungi.</title>
        <authorList>
            <person name="Schikora-Tamarit M.A."/>
            <person name="Marcet-Houben M."/>
            <person name="Nosek J."/>
            <person name="Gabaldon T."/>
        </authorList>
    </citation>
    <scope>NUCLEOTIDE SEQUENCE</scope>
    <source>
        <strain evidence="5">NCAIM Y.01608</strain>
    </source>
</reference>
<dbReference type="NCBIfam" id="NF003745">
    <property type="entry name" value="PRK05342.1"/>
    <property type="match status" value="1"/>
</dbReference>
<dbReference type="Pfam" id="PF10431">
    <property type="entry name" value="ClpB_D2-small"/>
    <property type="match status" value="1"/>
</dbReference>
<dbReference type="Gene3D" id="3.40.50.300">
    <property type="entry name" value="P-loop containing nucleotide triphosphate hydrolases"/>
    <property type="match status" value="1"/>
</dbReference>
<keyword evidence="6" id="KW-1185">Reference proteome</keyword>
<proteinExistence type="predicted"/>
<dbReference type="GO" id="GO:0016887">
    <property type="term" value="F:ATP hydrolysis activity"/>
    <property type="evidence" value="ECO:0007669"/>
    <property type="project" value="InterPro"/>
</dbReference>
<dbReference type="PANTHER" id="PTHR48102">
    <property type="entry name" value="ATP-DEPENDENT CLP PROTEASE ATP-BINDING SUBUNIT CLPX-LIKE, MITOCHONDRIAL-RELATED"/>
    <property type="match status" value="1"/>
</dbReference>
<evidence type="ECO:0000313" key="6">
    <source>
        <dbReference type="Proteomes" id="UP000788993"/>
    </source>
</evidence>
<dbReference type="SMART" id="SM01086">
    <property type="entry name" value="ClpB_D2-small"/>
    <property type="match status" value="1"/>
</dbReference>
<dbReference type="Proteomes" id="UP000788993">
    <property type="component" value="Unassembled WGS sequence"/>
</dbReference>
<name>A0A9P8NWM4_9ASCO</name>
<feature type="domain" description="Clp ATPase C-terminal" evidence="4">
    <location>
        <begin position="300"/>
        <end position="392"/>
    </location>
</feature>
<dbReference type="InterPro" id="IPR003593">
    <property type="entry name" value="AAA+_ATPase"/>
</dbReference>
<evidence type="ECO:0000256" key="2">
    <source>
        <dbReference type="ARBA" id="ARBA00022840"/>
    </source>
</evidence>
<dbReference type="SMART" id="SM00382">
    <property type="entry name" value="AAA"/>
    <property type="match status" value="1"/>
</dbReference>
<feature type="domain" description="AAA+ ATPase" evidence="3">
    <location>
        <begin position="105"/>
        <end position="263"/>
    </location>
</feature>
<accession>A0A9P8NWM4</accession>
<protein>
    <recommendedName>
        <fullName evidence="7">AAA+ ATPase domain-containing protein</fullName>
    </recommendedName>
</protein>
<keyword evidence="1" id="KW-0547">Nucleotide-binding</keyword>
<dbReference type="FunFam" id="1.10.8.60:FF:000138">
    <property type="entry name" value="ATP-dependent Clp protease ATP-binding subunit ClpX"/>
    <property type="match status" value="1"/>
</dbReference>
<dbReference type="InterPro" id="IPR050052">
    <property type="entry name" value="ATP-dep_Clp_protease_ClpX"/>
</dbReference>
<evidence type="ECO:0000256" key="1">
    <source>
        <dbReference type="ARBA" id="ARBA00022741"/>
    </source>
</evidence>
<dbReference type="Gene3D" id="1.10.8.60">
    <property type="match status" value="1"/>
</dbReference>
<organism evidence="5 6">
    <name type="scientific">Ogataea polymorpha</name>
    <dbReference type="NCBI Taxonomy" id="460523"/>
    <lineage>
        <taxon>Eukaryota</taxon>
        <taxon>Fungi</taxon>
        <taxon>Dikarya</taxon>
        <taxon>Ascomycota</taxon>
        <taxon>Saccharomycotina</taxon>
        <taxon>Pichiomycetes</taxon>
        <taxon>Pichiales</taxon>
        <taxon>Pichiaceae</taxon>
        <taxon>Ogataea</taxon>
    </lineage>
</organism>
<dbReference type="SUPFAM" id="SSF52540">
    <property type="entry name" value="P-loop containing nucleoside triphosphate hydrolases"/>
    <property type="match status" value="1"/>
</dbReference>
<dbReference type="InterPro" id="IPR003959">
    <property type="entry name" value="ATPase_AAA_core"/>
</dbReference>
<reference evidence="5" key="2">
    <citation type="submission" date="2021-01" db="EMBL/GenBank/DDBJ databases">
        <authorList>
            <person name="Schikora-Tamarit M.A."/>
        </authorList>
    </citation>
    <scope>NUCLEOTIDE SEQUENCE</scope>
    <source>
        <strain evidence="5">NCAIM Y.01608</strain>
    </source>
</reference>
<dbReference type="InterPro" id="IPR019489">
    <property type="entry name" value="Clp_ATPase_C"/>
</dbReference>
<evidence type="ECO:0000313" key="5">
    <source>
        <dbReference type="EMBL" id="KAH3661110.1"/>
    </source>
</evidence>
<dbReference type="GO" id="GO:0005524">
    <property type="term" value="F:ATP binding"/>
    <property type="evidence" value="ECO:0007669"/>
    <property type="project" value="UniProtKB-KW"/>
</dbReference>
<gene>
    <name evidence="5" type="ORF">OGATHE_005443</name>
</gene>
<dbReference type="InterPro" id="IPR027417">
    <property type="entry name" value="P-loop_NTPase"/>
</dbReference>
<evidence type="ECO:0000259" key="3">
    <source>
        <dbReference type="SMART" id="SM00382"/>
    </source>
</evidence>
<sequence>MWTYARRGYSNVASGVASINALKSPAIRELQQLAGTDSQYSFPTPRQLKAHLDKYIIGQDHCKKVLSVAVFNHYIRVQDASNDSSSTLLGAPVLHKKSDTSVELEKSNILLFGPTGSGKTLAATTMARVLQVPIVIQDCTSLTQAGYVGEDVESCILKLLTKADFDVNLCQRGIVVLDELDKLAKPQVYAGTKDIGGEGVQQALLKLVEGTSVSVHAKKSNHMENTGLGGGTAEYTVDTSTILFIGMGAFTGLDKIIKKRLGRKKLSDVLSKAQPSDLEQYGLIPELVGRMPVFSSLKQLEVDDLERILMEPQNSIVRQYEYSFAKSGVRLAFTRTAVRKIAEKALKNGTGARGLRGVLEKVLLAANYECPGSGISFVLVDEEVMEMDEITPKYFARGEIFRFLEQVGKEDEQLRGMLSHEYGIPKLESIKN</sequence>
<dbReference type="AlphaFoldDB" id="A0A9P8NWM4"/>
<comment type="caution">
    <text evidence="5">The sequence shown here is derived from an EMBL/GenBank/DDBJ whole genome shotgun (WGS) entry which is preliminary data.</text>
</comment>
<dbReference type="GO" id="GO:0051603">
    <property type="term" value="P:proteolysis involved in protein catabolic process"/>
    <property type="evidence" value="ECO:0007669"/>
    <property type="project" value="TreeGrafter"/>
</dbReference>
<dbReference type="GO" id="GO:0005759">
    <property type="term" value="C:mitochondrial matrix"/>
    <property type="evidence" value="ECO:0007669"/>
    <property type="project" value="TreeGrafter"/>
</dbReference>
<keyword evidence="2" id="KW-0067">ATP-binding</keyword>
<dbReference type="Pfam" id="PF07724">
    <property type="entry name" value="AAA_2"/>
    <property type="match status" value="1"/>
</dbReference>
<dbReference type="EMBL" id="JAEUBD010001468">
    <property type="protein sequence ID" value="KAH3661110.1"/>
    <property type="molecule type" value="Genomic_DNA"/>
</dbReference>
<evidence type="ECO:0000259" key="4">
    <source>
        <dbReference type="SMART" id="SM01086"/>
    </source>
</evidence>
<dbReference type="PANTHER" id="PTHR48102:SF7">
    <property type="entry name" value="ATP-DEPENDENT CLP PROTEASE ATP-BINDING SUBUNIT CLPX-LIKE, MITOCHONDRIAL"/>
    <property type="match status" value="1"/>
</dbReference>